<dbReference type="Gene3D" id="3.50.50.60">
    <property type="entry name" value="FAD/NAD(P)-binding domain"/>
    <property type="match status" value="2"/>
</dbReference>
<evidence type="ECO:0000313" key="18">
    <source>
        <dbReference type="Proteomes" id="UP000078582"/>
    </source>
</evidence>
<dbReference type="PANTHER" id="PTHR22912:SF160">
    <property type="entry name" value="DIHYDROLIPOYL DEHYDROGENASE"/>
    <property type="match status" value="1"/>
</dbReference>
<dbReference type="PIRSF" id="PIRSF000350">
    <property type="entry name" value="Mercury_reductase_MerA"/>
    <property type="match status" value="1"/>
</dbReference>
<feature type="binding site" evidence="12">
    <location>
        <position position="47"/>
    </location>
    <ligand>
        <name>FAD</name>
        <dbReference type="ChEBI" id="CHEBI:57692"/>
    </ligand>
</feature>
<comment type="miscellaneous">
    <text evidence="14">The active site is a redox-active disulfide bond.</text>
</comment>
<dbReference type="GO" id="GO:0004148">
    <property type="term" value="F:dihydrolipoyl dehydrogenase (NADH) activity"/>
    <property type="evidence" value="ECO:0007669"/>
    <property type="project" value="UniProtKB-EC"/>
</dbReference>
<keyword evidence="8" id="KW-1015">Disulfide bond</keyword>
<dbReference type="GO" id="GO:0006103">
    <property type="term" value="P:2-oxoglutarate metabolic process"/>
    <property type="evidence" value="ECO:0007669"/>
    <property type="project" value="TreeGrafter"/>
</dbReference>
<accession>A0A192H541</accession>
<sequence>MDTVIIGAGPGGYTAAIRASELGEQVTLIEKNKVGGTCLNIGCIPSKALINAGHRFAAMASDEQLGMTQGGKKNLDYTKTQQWKQSIVDKLVGGVQDLIKEHQVDLRYGNADFLDLHHLRLVSGTKTTILAFKRAVIATGSRPRPLADFPFEKRVIDSTSALSLPKIPEHLLVDGGGYIGTELASAYADLGAKVTIIQHSKRLLSKFDESLVKVVTANLQRKGVEIITEAPIKKVENTKTAVTVTYEKNGEQQIINGDYLLVTVGRLPNTEDLGLENLGLNLTKQNKIIINDQCQTNREHIFAIGDVTPGIMLEHRATNQARVLGAILAGKETHVNYKALPEIVYSDPEMAVTGLSKKAAIEAGYHAATAQFPFGANGRALTLNVTTGFLRLIFDDKTNQIIGAQIVGPNASELIAELTTVIENELTLDDVANTIHAHPTLAETIVDAAEVGLDLPINI</sequence>
<evidence type="ECO:0000256" key="11">
    <source>
        <dbReference type="PIRSR" id="PIRSR000350-2"/>
    </source>
</evidence>
<evidence type="ECO:0000256" key="3">
    <source>
        <dbReference type="ARBA" id="ARBA00016961"/>
    </source>
</evidence>
<comment type="cofactor">
    <cofactor evidence="12 14">
        <name>FAD</name>
        <dbReference type="ChEBI" id="CHEBI:57692"/>
    </cofactor>
    <text evidence="12 14">Binds 1 FAD per subunit.</text>
</comment>
<dbReference type="SUPFAM" id="SSF55424">
    <property type="entry name" value="FAD/NAD-linked reductases, dimerisation (C-terminal) domain"/>
    <property type="match status" value="1"/>
</dbReference>
<dbReference type="PROSITE" id="PS00076">
    <property type="entry name" value="PYRIDINE_REDOX_1"/>
    <property type="match status" value="1"/>
</dbReference>
<dbReference type="InterPro" id="IPR001100">
    <property type="entry name" value="Pyr_nuc-diS_OxRdtase"/>
</dbReference>
<evidence type="ECO:0000256" key="5">
    <source>
        <dbReference type="ARBA" id="ARBA00022827"/>
    </source>
</evidence>
<dbReference type="PRINTS" id="PR00368">
    <property type="entry name" value="FADPNR"/>
</dbReference>
<evidence type="ECO:0000256" key="12">
    <source>
        <dbReference type="PIRSR" id="PIRSR000350-3"/>
    </source>
</evidence>
<gene>
    <name evidence="17" type="ORF">AYR53_02675</name>
</gene>
<dbReference type="EMBL" id="CP014873">
    <property type="protein sequence ID" value="ANK63500.1"/>
    <property type="molecule type" value="Genomic_DNA"/>
</dbReference>
<dbReference type="InterPro" id="IPR036188">
    <property type="entry name" value="FAD/NAD-bd_sf"/>
</dbReference>
<evidence type="ECO:0000256" key="8">
    <source>
        <dbReference type="ARBA" id="ARBA00023157"/>
    </source>
</evidence>
<keyword evidence="6 14" id="KW-0560">Oxidoreductase</keyword>
<evidence type="ECO:0000313" key="17">
    <source>
        <dbReference type="EMBL" id="ANK63500.1"/>
    </source>
</evidence>
<evidence type="ECO:0000256" key="7">
    <source>
        <dbReference type="ARBA" id="ARBA00023027"/>
    </source>
</evidence>
<keyword evidence="4 14" id="KW-0285">Flavoprotein</keyword>
<keyword evidence="12" id="KW-0547">Nucleotide-binding</keyword>
<dbReference type="Proteomes" id="UP000078582">
    <property type="component" value="Chromosome"/>
</dbReference>
<dbReference type="Gene3D" id="3.30.390.30">
    <property type="match status" value="1"/>
</dbReference>
<feature type="domain" description="FAD/NAD(P)-binding" evidence="16">
    <location>
        <begin position="1"/>
        <end position="321"/>
    </location>
</feature>
<dbReference type="GO" id="GO:0050660">
    <property type="term" value="F:flavin adenine dinucleotide binding"/>
    <property type="evidence" value="ECO:0007669"/>
    <property type="project" value="InterPro"/>
</dbReference>
<evidence type="ECO:0000256" key="4">
    <source>
        <dbReference type="ARBA" id="ARBA00022630"/>
    </source>
</evidence>
<evidence type="ECO:0000256" key="6">
    <source>
        <dbReference type="ARBA" id="ARBA00023002"/>
    </source>
</evidence>
<dbReference type="InterPro" id="IPR050151">
    <property type="entry name" value="Class-I_Pyr_Nuc-Dis_Oxidored"/>
</dbReference>
<feature type="binding site" evidence="12">
    <location>
        <begin position="312"/>
        <end position="315"/>
    </location>
    <ligand>
        <name>FAD</name>
        <dbReference type="ChEBI" id="CHEBI:57692"/>
    </ligand>
</feature>
<dbReference type="InterPro" id="IPR012999">
    <property type="entry name" value="Pyr_OxRdtase_I_AS"/>
</dbReference>
<dbReference type="Pfam" id="PF07992">
    <property type="entry name" value="Pyr_redox_2"/>
    <property type="match status" value="1"/>
</dbReference>
<name>A0A192H541_9LACO</name>
<keyword evidence="7 12" id="KW-0520">NAD</keyword>
<dbReference type="InterPro" id="IPR016156">
    <property type="entry name" value="FAD/NAD-linked_Rdtase_dimer_sf"/>
</dbReference>
<evidence type="ECO:0000256" key="14">
    <source>
        <dbReference type="RuleBase" id="RU003692"/>
    </source>
</evidence>
<feature type="binding site" evidence="12">
    <location>
        <begin position="139"/>
        <end position="141"/>
    </location>
    <ligand>
        <name>FAD</name>
        <dbReference type="ChEBI" id="CHEBI:57692"/>
    </ligand>
</feature>
<dbReference type="PANTHER" id="PTHR22912">
    <property type="entry name" value="DISULFIDE OXIDOREDUCTASE"/>
    <property type="match status" value="1"/>
</dbReference>
<feature type="disulfide bond" description="Redox-active" evidence="13">
    <location>
        <begin position="38"/>
        <end position="43"/>
    </location>
</feature>
<evidence type="ECO:0000256" key="2">
    <source>
        <dbReference type="ARBA" id="ARBA00012608"/>
    </source>
</evidence>
<keyword evidence="9 14" id="KW-0676">Redox-active center</keyword>
<dbReference type="PRINTS" id="PR00411">
    <property type="entry name" value="PNDRDTASEI"/>
</dbReference>
<dbReference type="InterPro" id="IPR004099">
    <property type="entry name" value="Pyr_nucl-diS_OxRdtase_dimer"/>
</dbReference>
<evidence type="ECO:0000259" key="15">
    <source>
        <dbReference type="Pfam" id="PF02852"/>
    </source>
</evidence>
<evidence type="ECO:0000256" key="9">
    <source>
        <dbReference type="ARBA" id="ARBA00023284"/>
    </source>
</evidence>
<comment type="catalytic activity">
    <reaction evidence="10 14">
        <text>N(6)-[(R)-dihydrolipoyl]-L-lysyl-[protein] + NAD(+) = N(6)-[(R)-lipoyl]-L-lysyl-[protein] + NADH + H(+)</text>
        <dbReference type="Rhea" id="RHEA:15045"/>
        <dbReference type="Rhea" id="RHEA-COMP:10474"/>
        <dbReference type="Rhea" id="RHEA-COMP:10475"/>
        <dbReference type="ChEBI" id="CHEBI:15378"/>
        <dbReference type="ChEBI" id="CHEBI:57540"/>
        <dbReference type="ChEBI" id="CHEBI:57945"/>
        <dbReference type="ChEBI" id="CHEBI:83099"/>
        <dbReference type="ChEBI" id="CHEBI:83100"/>
        <dbReference type="EC" id="1.8.1.4"/>
    </reaction>
</comment>
<evidence type="ECO:0000256" key="10">
    <source>
        <dbReference type="ARBA" id="ARBA00049187"/>
    </source>
</evidence>
<feature type="binding site" evidence="12">
    <location>
        <begin position="175"/>
        <end position="182"/>
    </location>
    <ligand>
        <name>NAD(+)</name>
        <dbReference type="ChEBI" id="CHEBI:57540"/>
    </ligand>
</feature>
<comment type="similarity">
    <text evidence="1 14">Belongs to the class-I pyridine nucleotide-disulfide oxidoreductase family.</text>
</comment>
<dbReference type="FunFam" id="3.30.390.30:FF:000001">
    <property type="entry name" value="Dihydrolipoyl dehydrogenase"/>
    <property type="match status" value="1"/>
</dbReference>
<dbReference type="KEGG" id="lbt:AYR52_10640"/>
<evidence type="ECO:0000256" key="1">
    <source>
        <dbReference type="ARBA" id="ARBA00007532"/>
    </source>
</evidence>
<reference evidence="17 18" key="1">
    <citation type="submission" date="2016-03" db="EMBL/GenBank/DDBJ databases">
        <title>Pediococcus and Lactobacillus from brewery environment - whole genome sequencing and assembly.</title>
        <authorList>
            <person name="Behr J."/>
            <person name="Geissler A.J."/>
            <person name="Vogel R.F."/>
        </authorList>
    </citation>
    <scope>NUCLEOTIDE SEQUENCE [LARGE SCALE GENOMIC DNA]</scope>
    <source>
        <strain evidence="17 18">TMW 1.1989</strain>
    </source>
</reference>
<dbReference type="InterPro" id="IPR006258">
    <property type="entry name" value="Lipoamide_DH"/>
</dbReference>
<feature type="binding site" evidence="12">
    <location>
        <position position="306"/>
    </location>
    <ligand>
        <name>FAD</name>
        <dbReference type="ChEBI" id="CHEBI:57692"/>
    </ligand>
</feature>
<evidence type="ECO:0000256" key="13">
    <source>
        <dbReference type="PIRSR" id="PIRSR000350-4"/>
    </source>
</evidence>
<dbReference type="NCBIfam" id="TIGR01350">
    <property type="entry name" value="lipoamide_DH"/>
    <property type="match status" value="1"/>
</dbReference>
<evidence type="ECO:0000259" key="16">
    <source>
        <dbReference type="Pfam" id="PF07992"/>
    </source>
</evidence>
<dbReference type="InterPro" id="IPR023753">
    <property type="entry name" value="FAD/NAD-binding_dom"/>
</dbReference>
<protein>
    <recommendedName>
        <fullName evidence="3 14">Dihydrolipoyl dehydrogenase</fullName>
        <ecNumber evidence="2 14">1.8.1.4</ecNumber>
    </recommendedName>
</protein>
<feature type="binding site" evidence="12">
    <location>
        <position position="265"/>
    </location>
    <ligand>
        <name>NAD(+)</name>
        <dbReference type="ChEBI" id="CHEBI:57540"/>
    </ligand>
</feature>
<proteinExistence type="inferred from homology"/>
<dbReference type="Pfam" id="PF02852">
    <property type="entry name" value="Pyr_redox_dim"/>
    <property type="match status" value="1"/>
</dbReference>
<keyword evidence="18" id="KW-1185">Reference proteome</keyword>
<organism evidence="17 18">
    <name type="scientific">Loigolactobacillus backii</name>
    <dbReference type="NCBI Taxonomy" id="375175"/>
    <lineage>
        <taxon>Bacteria</taxon>
        <taxon>Bacillati</taxon>
        <taxon>Bacillota</taxon>
        <taxon>Bacilli</taxon>
        <taxon>Lactobacillales</taxon>
        <taxon>Lactobacillaceae</taxon>
        <taxon>Loigolactobacillus</taxon>
    </lineage>
</organism>
<feature type="active site" description="Proton acceptor" evidence="11">
    <location>
        <position position="438"/>
    </location>
</feature>
<keyword evidence="5 12" id="KW-0274">FAD</keyword>
<dbReference type="AlphaFoldDB" id="A0A192H541"/>
<dbReference type="SUPFAM" id="SSF51905">
    <property type="entry name" value="FAD/NAD(P)-binding domain"/>
    <property type="match status" value="1"/>
</dbReference>
<dbReference type="STRING" id="375175.AYR53_02675"/>
<dbReference type="EC" id="1.8.1.4" evidence="2 14"/>
<feature type="domain" description="Pyridine nucleotide-disulphide oxidoreductase dimerisation" evidence="15">
    <location>
        <begin position="341"/>
        <end position="448"/>
    </location>
</feature>